<dbReference type="PANTHER" id="PTHR42973">
    <property type="entry name" value="BINDING OXIDOREDUCTASE, PUTATIVE (AFU_ORTHOLOGUE AFUA_1G17690)-RELATED"/>
    <property type="match status" value="1"/>
</dbReference>
<dbReference type="Gene3D" id="3.30.465.10">
    <property type="match status" value="1"/>
</dbReference>
<dbReference type="AlphaFoldDB" id="A0ABD5UFF0"/>
<sequence>MTGDTTPPTTRLPSAALDRLRARVRGAVLSPDDDGYDDARTVWNARVDRYPGVVLRCAGVADVVAGVDVAREYDLPLAVKGGGHHVSGSAVCDDGVVLDLGPMDGVRVDPDARTARVGAGATWGVVDHETQAFDLAVPGGQDPDIGVAGLTLGVGVGWLSRVYGLTCDNLLSADVVTAAGEWVHASESEHADLFWALRGGGGALGVVTSFEFRLHEVHEVFAGSLVYPAEETRAVARRYRRFVADAPREVRLLFGSMVLPDSTVYPESVRGTRVAILIACYAGSPAEGCRVLDPLRAAGDPVMDSLRPRSYASFQRAGASGGSARTHLRSQYVETLTDPVVDAIAEFIADAPSEGATVFVSPRGGAETDPAPDATAYPHREDAHHLLVETRWNDPDRDDDHVAWVRAFHEALRPHTTGAVPLNFLPDDEPEARVRTAYGENRDRLAAVKREWDPGNLFRTERSVDPAGEDAAAGDE</sequence>
<dbReference type="InterPro" id="IPR006094">
    <property type="entry name" value="Oxid_FAD_bind_N"/>
</dbReference>
<dbReference type="Pfam" id="PF08031">
    <property type="entry name" value="BBE"/>
    <property type="match status" value="1"/>
</dbReference>
<keyword evidence="4" id="KW-0274">FAD</keyword>
<evidence type="ECO:0000256" key="3">
    <source>
        <dbReference type="ARBA" id="ARBA00022630"/>
    </source>
</evidence>
<feature type="domain" description="FAD-binding PCMH-type" evidence="6">
    <location>
        <begin position="47"/>
        <end position="217"/>
    </location>
</feature>
<evidence type="ECO:0000256" key="1">
    <source>
        <dbReference type="ARBA" id="ARBA00001974"/>
    </source>
</evidence>
<organism evidence="7 8">
    <name type="scientific">Halomarina ordinaria</name>
    <dbReference type="NCBI Taxonomy" id="3033939"/>
    <lineage>
        <taxon>Archaea</taxon>
        <taxon>Methanobacteriati</taxon>
        <taxon>Methanobacteriota</taxon>
        <taxon>Stenosarchaea group</taxon>
        <taxon>Halobacteria</taxon>
        <taxon>Halobacteriales</taxon>
        <taxon>Natronomonadaceae</taxon>
        <taxon>Halomarina</taxon>
    </lineage>
</organism>
<name>A0ABD5UFF0_9EURY</name>
<evidence type="ECO:0000313" key="7">
    <source>
        <dbReference type="EMBL" id="MFC6838061.1"/>
    </source>
</evidence>
<dbReference type="InterPro" id="IPR006093">
    <property type="entry name" value="Oxy_OxRdtase_FAD_BS"/>
</dbReference>
<evidence type="ECO:0000313" key="8">
    <source>
        <dbReference type="Proteomes" id="UP001596406"/>
    </source>
</evidence>
<evidence type="ECO:0000256" key="5">
    <source>
        <dbReference type="ARBA" id="ARBA00023002"/>
    </source>
</evidence>
<dbReference type="Gene3D" id="3.30.43.10">
    <property type="entry name" value="Uridine Diphospho-n-acetylenolpyruvylglucosamine Reductase, domain 2"/>
    <property type="match status" value="1"/>
</dbReference>
<dbReference type="PANTHER" id="PTHR42973:SF39">
    <property type="entry name" value="FAD-BINDING PCMH-TYPE DOMAIN-CONTAINING PROTEIN"/>
    <property type="match status" value="1"/>
</dbReference>
<dbReference type="PROSITE" id="PS00862">
    <property type="entry name" value="OX2_COVAL_FAD"/>
    <property type="match status" value="1"/>
</dbReference>
<dbReference type="InterPro" id="IPR036318">
    <property type="entry name" value="FAD-bd_PCMH-like_sf"/>
</dbReference>
<dbReference type="InterPro" id="IPR016167">
    <property type="entry name" value="FAD-bd_PCMH_sub1"/>
</dbReference>
<dbReference type="Pfam" id="PF01565">
    <property type="entry name" value="FAD_binding_4"/>
    <property type="match status" value="1"/>
</dbReference>
<dbReference type="EMBL" id="JBHSXM010000003">
    <property type="protein sequence ID" value="MFC6838061.1"/>
    <property type="molecule type" value="Genomic_DNA"/>
</dbReference>
<dbReference type="GO" id="GO:0016491">
    <property type="term" value="F:oxidoreductase activity"/>
    <property type="evidence" value="ECO:0007669"/>
    <property type="project" value="UniProtKB-KW"/>
</dbReference>
<comment type="similarity">
    <text evidence="2">Belongs to the oxygen-dependent FAD-linked oxidoreductase family.</text>
</comment>
<keyword evidence="8" id="KW-1185">Reference proteome</keyword>
<dbReference type="Gene3D" id="3.40.462.20">
    <property type="match status" value="1"/>
</dbReference>
<dbReference type="SUPFAM" id="SSF56176">
    <property type="entry name" value="FAD-binding/transporter-associated domain-like"/>
    <property type="match status" value="1"/>
</dbReference>
<dbReference type="InterPro" id="IPR016169">
    <property type="entry name" value="FAD-bd_PCMH_sub2"/>
</dbReference>
<keyword evidence="3" id="KW-0285">Flavoprotein</keyword>
<comment type="caution">
    <text evidence="7">The sequence shown here is derived from an EMBL/GenBank/DDBJ whole genome shotgun (WGS) entry which is preliminary data.</text>
</comment>
<evidence type="ECO:0000256" key="4">
    <source>
        <dbReference type="ARBA" id="ARBA00022827"/>
    </source>
</evidence>
<gene>
    <name evidence="7" type="ORF">ACFQHK_16385</name>
</gene>
<dbReference type="PROSITE" id="PS51387">
    <property type="entry name" value="FAD_PCMH"/>
    <property type="match status" value="1"/>
</dbReference>
<evidence type="ECO:0000259" key="6">
    <source>
        <dbReference type="PROSITE" id="PS51387"/>
    </source>
</evidence>
<reference evidence="7 8" key="1">
    <citation type="journal article" date="2019" name="Int. J. Syst. Evol. Microbiol.">
        <title>The Global Catalogue of Microorganisms (GCM) 10K type strain sequencing project: providing services to taxonomists for standard genome sequencing and annotation.</title>
        <authorList>
            <consortium name="The Broad Institute Genomics Platform"/>
            <consortium name="The Broad Institute Genome Sequencing Center for Infectious Disease"/>
            <person name="Wu L."/>
            <person name="Ma J."/>
        </authorList>
    </citation>
    <scope>NUCLEOTIDE SEQUENCE [LARGE SCALE GENOMIC DNA]</scope>
    <source>
        <strain evidence="7 8">PSRA2</strain>
    </source>
</reference>
<dbReference type="InterPro" id="IPR012951">
    <property type="entry name" value="BBE"/>
</dbReference>
<proteinExistence type="inferred from homology"/>
<protein>
    <submittedName>
        <fullName evidence="7">FAD-binding oxidoreductase</fullName>
    </submittedName>
</protein>
<comment type="cofactor">
    <cofactor evidence="1">
        <name>FAD</name>
        <dbReference type="ChEBI" id="CHEBI:57692"/>
    </cofactor>
</comment>
<dbReference type="RefSeq" id="WP_304449780.1">
    <property type="nucleotide sequence ID" value="NZ_JARRAH010000003.1"/>
</dbReference>
<keyword evidence="5" id="KW-0560">Oxidoreductase</keyword>
<dbReference type="InterPro" id="IPR016166">
    <property type="entry name" value="FAD-bd_PCMH"/>
</dbReference>
<dbReference type="Proteomes" id="UP001596406">
    <property type="component" value="Unassembled WGS sequence"/>
</dbReference>
<evidence type="ECO:0000256" key="2">
    <source>
        <dbReference type="ARBA" id="ARBA00005466"/>
    </source>
</evidence>
<dbReference type="InterPro" id="IPR050416">
    <property type="entry name" value="FAD-linked_Oxidoreductase"/>
</dbReference>
<accession>A0ABD5UFF0</accession>